<proteinExistence type="predicted"/>
<reference evidence="1 2" key="1">
    <citation type="journal article" date="2020" name="Biotechnol. Biofuels">
        <title>New insights from the biogas microbiome by comprehensive genome-resolved metagenomics of nearly 1600 species originating from multiple anaerobic digesters.</title>
        <authorList>
            <person name="Campanaro S."/>
            <person name="Treu L."/>
            <person name="Rodriguez-R L.M."/>
            <person name="Kovalovszki A."/>
            <person name="Ziels R.M."/>
            <person name="Maus I."/>
            <person name="Zhu X."/>
            <person name="Kougias P.G."/>
            <person name="Basile A."/>
            <person name="Luo G."/>
            <person name="Schluter A."/>
            <person name="Konstantinidis K.T."/>
            <person name="Angelidaki I."/>
        </authorList>
    </citation>
    <scope>NUCLEOTIDE SEQUENCE [LARGE SCALE GENOMIC DNA]</scope>
    <source>
        <strain evidence="1">AS06rmzACSIP_256</strain>
    </source>
</reference>
<sequence>MLSIRDCLDYCGISDDEVALIAEHASISGTAAAQLACALVQTEDGVLLLTECMREMGEHAHRNGDTEKAERAHRIRMRFLTDYPSQQN</sequence>
<evidence type="ECO:0000313" key="1">
    <source>
        <dbReference type="EMBL" id="NLF53819.1"/>
    </source>
</evidence>
<evidence type="ECO:0000313" key="2">
    <source>
        <dbReference type="Proteomes" id="UP000536534"/>
    </source>
</evidence>
<name>A0A7X7R7R9_9RHOO</name>
<gene>
    <name evidence="1" type="ORF">GX576_05370</name>
</gene>
<organism evidence="1 2">
    <name type="scientific">Thauera phenolivorans</name>
    <dbReference type="NCBI Taxonomy" id="1792543"/>
    <lineage>
        <taxon>Bacteria</taxon>
        <taxon>Pseudomonadati</taxon>
        <taxon>Pseudomonadota</taxon>
        <taxon>Betaproteobacteria</taxon>
        <taxon>Rhodocyclales</taxon>
        <taxon>Zoogloeaceae</taxon>
        <taxon>Thauera</taxon>
    </lineage>
</organism>
<protein>
    <submittedName>
        <fullName evidence="1">Uncharacterized protein</fullName>
    </submittedName>
</protein>
<comment type="caution">
    <text evidence="1">The sequence shown here is derived from an EMBL/GenBank/DDBJ whole genome shotgun (WGS) entry which is preliminary data.</text>
</comment>
<dbReference type="Proteomes" id="UP000536534">
    <property type="component" value="Unassembled WGS sequence"/>
</dbReference>
<dbReference type="EMBL" id="JAAYYV010000139">
    <property type="protein sequence ID" value="NLF53819.1"/>
    <property type="molecule type" value="Genomic_DNA"/>
</dbReference>
<dbReference type="OrthoDB" id="5296858at2"/>
<dbReference type="AlphaFoldDB" id="A0A7X7R7R9"/>
<dbReference type="RefSeq" id="WP_068809202.1">
    <property type="nucleotide sequence ID" value="NZ_MBFM01000005.1"/>
</dbReference>
<accession>A0A7X7R7R9</accession>